<name>A0A9J6EMD2_RHIMP</name>
<dbReference type="SUPFAM" id="SSF49785">
    <property type="entry name" value="Galactose-binding domain-like"/>
    <property type="match status" value="1"/>
</dbReference>
<gene>
    <name evidence="4" type="ORF">HPB51_004541</name>
</gene>
<organism evidence="4 5">
    <name type="scientific">Rhipicephalus microplus</name>
    <name type="common">Cattle tick</name>
    <name type="synonym">Boophilus microplus</name>
    <dbReference type="NCBI Taxonomy" id="6941"/>
    <lineage>
        <taxon>Eukaryota</taxon>
        <taxon>Metazoa</taxon>
        <taxon>Ecdysozoa</taxon>
        <taxon>Arthropoda</taxon>
        <taxon>Chelicerata</taxon>
        <taxon>Arachnida</taxon>
        <taxon>Acari</taxon>
        <taxon>Parasitiformes</taxon>
        <taxon>Ixodida</taxon>
        <taxon>Ixodoidea</taxon>
        <taxon>Ixodidae</taxon>
        <taxon>Rhipicephalinae</taxon>
        <taxon>Rhipicephalus</taxon>
        <taxon>Boophilus</taxon>
    </lineage>
</organism>
<dbReference type="VEuPathDB" id="VectorBase:LOC119166789"/>
<keyword evidence="2" id="KW-0326">Glycosidase</keyword>
<dbReference type="InterPro" id="IPR048913">
    <property type="entry name" value="BetaGal_gal-bd"/>
</dbReference>
<dbReference type="EMBL" id="JABSTU010000003">
    <property type="protein sequence ID" value="KAH8035300.1"/>
    <property type="molecule type" value="Genomic_DNA"/>
</dbReference>
<keyword evidence="5" id="KW-1185">Reference proteome</keyword>
<keyword evidence="1" id="KW-0378">Hydrolase</keyword>
<evidence type="ECO:0000259" key="3">
    <source>
        <dbReference type="Pfam" id="PF21467"/>
    </source>
</evidence>
<proteinExistence type="predicted"/>
<dbReference type="Gene3D" id="2.60.120.260">
    <property type="entry name" value="Galactose-binding domain-like"/>
    <property type="match status" value="1"/>
</dbReference>
<dbReference type="Proteomes" id="UP000821866">
    <property type="component" value="Chromosome 11"/>
</dbReference>
<comment type="caution">
    <text evidence="4">The sequence shown here is derived from an EMBL/GenBank/DDBJ whole genome shotgun (WGS) entry which is preliminary data.</text>
</comment>
<dbReference type="InterPro" id="IPR008979">
    <property type="entry name" value="Galactose-bd-like_sf"/>
</dbReference>
<protein>
    <recommendedName>
        <fullName evidence="3">Beta-galactosidase galactose-binding domain-containing protein</fullName>
    </recommendedName>
</protein>
<evidence type="ECO:0000256" key="1">
    <source>
        <dbReference type="ARBA" id="ARBA00022801"/>
    </source>
</evidence>
<reference evidence="4" key="2">
    <citation type="submission" date="2021-09" db="EMBL/GenBank/DDBJ databases">
        <authorList>
            <person name="Jia N."/>
            <person name="Wang J."/>
            <person name="Shi W."/>
            <person name="Du L."/>
            <person name="Sun Y."/>
            <person name="Zhan W."/>
            <person name="Jiang J."/>
            <person name="Wang Q."/>
            <person name="Zhang B."/>
            <person name="Ji P."/>
            <person name="Sakyi L.B."/>
            <person name="Cui X."/>
            <person name="Yuan T."/>
            <person name="Jiang B."/>
            <person name="Yang W."/>
            <person name="Lam T.T.-Y."/>
            <person name="Chang Q."/>
            <person name="Ding S."/>
            <person name="Wang X."/>
            <person name="Zhu J."/>
            <person name="Ruan X."/>
            <person name="Zhao L."/>
            <person name="Wei J."/>
            <person name="Que T."/>
            <person name="Du C."/>
            <person name="Cheng J."/>
            <person name="Dai P."/>
            <person name="Han X."/>
            <person name="Huang E."/>
            <person name="Gao Y."/>
            <person name="Liu J."/>
            <person name="Shao H."/>
            <person name="Ye R."/>
            <person name="Li L."/>
            <person name="Wei W."/>
            <person name="Wang X."/>
            <person name="Wang C."/>
            <person name="Huo Q."/>
            <person name="Li W."/>
            <person name="Guo W."/>
            <person name="Chen H."/>
            <person name="Chen S."/>
            <person name="Zhou L."/>
            <person name="Zhou L."/>
            <person name="Ni X."/>
            <person name="Tian J."/>
            <person name="Zhou Y."/>
            <person name="Sheng Y."/>
            <person name="Liu T."/>
            <person name="Pan Y."/>
            <person name="Xia L."/>
            <person name="Li J."/>
            <person name="Zhao F."/>
            <person name="Cao W."/>
        </authorList>
    </citation>
    <scope>NUCLEOTIDE SEQUENCE</scope>
    <source>
        <strain evidence="4">Rmic-2018</strain>
        <tissue evidence="4">Larvae</tissue>
    </source>
</reference>
<dbReference type="Pfam" id="PF21467">
    <property type="entry name" value="BetaGal_gal-bd"/>
    <property type="match status" value="1"/>
</dbReference>
<reference evidence="4" key="1">
    <citation type="journal article" date="2020" name="Cell">
        <title>Large-Scale Comparative Analyses of Tick Genomes Elucidate Their Genetic Diversity and Vector Capacities.</title>
        <authorList>
            <consortium name="Tick Genome and Microbiome Consortium (TIGMIC)"/>
            <person name="Jia N."/>
            <person name="Wang J."/>
            <person name="Shi W."/>
            <person name="Du L."/>
            <person name="Sun Y."/>
            <person name="Zhan W."/>
            <person name="Jiang J.F."/>
            <person name="Wang Q."/>
            <person name="Zhang B."/>
            <person name="Ji P."/>
            <person name="Bell-Sakyi L."/>
            <person name="Cui X.M."/>
            <person name="Yuan T.T."/>
            <person name="Jiang B.G."/>
            <person name="Yang W.F."/>
            <person name="Lam T.T."/>
            <person name="Chang Q.C."/>
            <person name="Ding S.J."/>
            <person name="Wang X.J."/>
            <person name="Zhu J.G."/>
            <person name="Ruan X.D."/>
            <person name="Zhao L."/>
            <person name="Wei J.T."/>
            <person name="Ye R.Z."/>
            <person name="Que T.C."/>
            <person name="Du C.H."/>
            <person name="Zhou Y.H."/>
            <person name="Cheng J.X."/>
            <person name="Dai P.F."/>
            <person name="Guo W.B."/>
            <person name="Han X.H."/>
            <person name="Huang E.J."/>
            <person name="Li L.F."/>
            <person name="Wei W."/>
            <person name="Gao Y.C."/>
            <person name="Liu J.Z."/>
            <person name="Shao H.Z."/>
            <person name="Wang X."/>
            <person name="Wang C.C."/>
            <person name="Yang T.C."/>
            <person name="Huo Q.B."/>
            <person name="Li W."/>
            <person name="Chen H.Y."/>
            <person name="Chen S.E."/>
            <person name="Zhou L.G."/>
            <person name="Ni X.B."/>
            <person name="Tian J.H."/>
            <person name="Sheng Y."/>
            <person name="Liu T."/>
            <person name="Pan Y.S."/>
            <person name="Xia L.Y."/>
            <person name="Li J."/>
            <person name="Zhao F."/>
            <person name="Cao W.C."/>
        </authorList>
    </citation>
    <scope>NUCLEOTIDE SEQUENCE</scope>
    <source>
        <strain evidence="4">Rmic-2018</strain>
    </source>
</reference>
<evidence type="ECO:0000313" key="4">
    <source>
        <dbReference type="EMBL" id="KAH8035300.1"/>
    </source>
</evidence>
<feature type="domain" description="Beta-galactosidase galactose-binding" evidence="3">
    <location>
        <begin position="36"/>
        <end position="80"/>
    </location>
</feature>
<accession>A0A9J6EMD2</accession>
<evidence type="ECO:0000313" key="5">
    <source>
        <dbReference type="Proteomes" id="UP000821866"/>
    </source>
</evidence>
<sequence>MEPLLLDKSDAVGQLAEAFNTPNAEQNCSAPGAFFGKFVLPEGQNTLDNFLDPTGWGKGVAFVNNFNLGRYWPSIGPQVFARIITDLLVSAFLTASSATPGNFGPAGNGSEPCVFLLPVTHAAGP</sequence>
<evidence type="ECO:0000256" key="2">
    <source>
        <dbReference type="ARBA" id="ARBA00023295"/>
    </source>
</evidence>
<dbReference type="GO" id="GO:0016798">
    <property type="term" value="F:hydrolase activity, acting on glycosyl bonds"/>
    <property type="evidence" value="ECO:0007669"/>
    <property type="project" value="UniProtKB-KW"/>
</dbReference>
<dbReference type="AlphaFoldDB" id="A0A9J6EMD2"/>